<keyword evidence="3" id="KW-1185">Reference proteome</keyword>
<comment type="caution">
    <text evidence="2">The sequence shown here is derived from an EMBL/GenBank/DDBJ whole genome shotgun (WGS) entry which is preliminary data.</text>
</comment>
<reference evidence="3" key="1">
    <citation type="journal article" date="2019" name="Int. J. Syst. Evol. Microbiol.">
        <title>The Global Catalogue of Microorganisms (GCM) 10K type strain sequencing project: providing services to taxonomists for standard genome sequencing and annotation.</title>
        <authorList>
            <consortium name="The Broad Institute Genomics Platform"/>
            <consortium name="The Broad Institute Genome Sequencing Center for Infectious Disease"/>
            <person name="Wu L."/>
            <person name="Ma J."/>
        </authorList>
    </citation>
    <scope>NUCLEOTIDE SEQUENCE [LARGE SCALE GENOMIC DNA]</scope>
    <source>
        <strain evidence="3">CCUG 60524</strain>
    </source>
</reference>
<dbReference type="Pfam" id="PF09356">
    <property type="entry name" value="Phage_BR0599"/>
    <property type="match status" value="1"/>
</dbReference>
<dbReference type="InterPro" id="IPR011928">
    <property type="entry name" value="Phage_phiJL001_Gp84"/>
</dbReference>
<protein>
    <submittedName>
        <fullName evidence="2">DUF2163 domain-containing protein</fullName>
    </submittedName>
</protein>
<evidence type="ECO:0000259" key="1">
    <source>
        <dbReference type="Pfam" id="PF09356"/>
    </source>
</evidence>
<name>A0ABW3IPB6_9RHOB</name>
<accession>A0ABW3IPB6</accession>
<dbReference type="EMBL" id="JBHTJT010000008">
    <property type="protein sequence ID" value="MFD0979839.1"/>
    <property type="molecule type" value="Genomic_DNA"/>
</dbReference>
<evidence type="ECO:0000313" key="3">
    <source>
        <dbReference type="Proteomes" id="UP001597108"/>
    </source>
</evidence>
<gene>
    <name evidence="2" type="ORF">ACFQ2S_09255</name>
</gene>
<dbReference type="Pfam" id="PF09931">
    <property type="entry name" value="Phage_phiJL001_Gp84_N"/>
    <property type="match status" value="1"/>
</dbReference>
<dbReference type="Proteomes" id="UP001597108">
    <property type="component" value="Unassembled WGS sequence"/>
</dbReference>
<dbReference type="InterPro" id="IPR018964">
    <property type="entry name" value="Phage_phiJL001_Gp84_C"/>
</dbReference>
<proteinExistence type="predicted"/>
<organism evidence="2 3">
    <name type="scientific">Tropicimonas aquimaris</name>
    <dbReference type="NCBI Taxonomy" id="914152"/>
    <lineage>
        <taxon>Bacteria</taxon>
        <taxon>Pseudomonadati</taxon>
        <taxon>Pseudomonadota</taxon>
        <taxon>Alphaproteobacteria</taxon>
        <taxon>Rhodobacterales</taxon>
        <taxon>Roseobacteraceae</taxon>
        <taxon>Tropicimonas</taxon>
    </lineage>
</organism>
<evidence type="ECO:0000313" key="2">
    <source>
        <dbReference type="EMBL" id="MFD0979839.1"/>
    </source>
</evidence>
<feature type="domain" description="Bacteriophage phiJL001 Gp84 C-terminal" evidence="1">
    <location>
        <begin position="198"/>
        <end position="280"/>
    </location>
</feature>
<dbReference type="RefSeq" id="WP_386074149.1">
    <property type="nucleotide sequence ID" value="NZ_JBHTJT010000008.1"/>
</dbReference>
<dbReference type="NCBIfam" id="TIGR02218">
    <property type="entry name" value="phg_TIGR02218"/>
    <property type="match status" value="1"/>
</dbReference>
<sequence length="299" mass="31805">MAVFSASGQRLLEHLASGCTTVCRCWLVVRKDGKQLGFTDHDVDVVLDGMTFAAASGFTASALEQTTGLAVNNTEAVGALSGAAITEDDIGAGRYDGATVTSWLVNWKDTEDRMVQFAGSLGEVTRSGDLFKAELRGVTEGLNQPQGNVYQATCSAVLGDVRCGFDTDAPGFALEAIVLSISGGTVLTLPDAGEHEDRWFERGRLVVQDGVASGLVGLVKRDRLGDGARVVELWQALPSDFAVGDTVRLEAGCDKRASTCREKFGNFMNFRGFPHIPGEDWLTAYPKQDDDNDGGSLNG</sequence>